<keyword evidence="2" id="KW-1185">Reference proteome</keyword>
<name>A0A2R5FYD8_NOSCO</name>
<comment type="caution">
    <text evidence="1">The sequence shown here is derived from an EMBL/GenBank/DDBJ whole genome shotgun (WGS) entry which is preliminary data.</text>
</comment>
<dbReference type="OrthoDB" id="9938319at2"/>
<gene>
    <name evidence="1" type="ORF">NIES4072_74520</name>
</gene>
<reference evidence="1 2" key="1">
    <citation type="submission" date="2017-06" db="EMBL/GenBank/DDBJ databases">
        <title>Genome sequencing of cyanobaciteial culture collection at National Institute for Environmental Studies (NIES).</title>
        <authorList>
            <person name="Hirose Y."/>
            <person name="Shimura Y."/>
            <person name="Fujisawa T."/>
            <person name="Nakamura Y."/>
            <person name="Kawachi M."/>
        </authorList>
    </citation>
    <scope>NUCLEOTIDE SEQUENCE [LARGE SCALE GENOMIC DNA]</scope>
    <source>
        <strain evidence="1 2">NIES-4072</strain>
    </source>
</reference>
<dbReference type="Proteomes" id="UP000245124">
    <property type="component" value="Unassembled WGS sequence"/>
</dbReference>
<evidence type="ECO:0000313" key="1">
    <source>
        <dbReference type="EMBL" id="GBG23740.1"/>
    </source>
</evidence>
<dbReference type="EMBL" id="BDUD01000010">
    <property type="protein sequence ID" value="GBG23740.1"/>
    <property type="molecule type" value="Genomic_DNA"/>
</dbReference>
<proteinExistence type="predicted"/>
<dbReference type="RefSeq" id="WP_109013584.1">
    <property type="nucleotide sequence ID" value="NZ_BDUD01000010.1"/>
</dbReference>
<accession>A0A2R5FYD8</accession>
<dbReference type="AlphaFoldDB" id="A0A2R5FYD8"/>
<evidence type="ECO:0000313" key="2">
    <source>
        <dbReference type="Proteomes" id="UP000245124"/>
    </source>
</evidence>
<sequence>MNNIETSVAYWCLVTEVNNKIGALVVTYLASKTKLSELYQNQDWFDSSLSRGENKDRMKRTGGALTGYQSFLTELTIIGLSKTIEDIIVGIKEELNFSYNIWKDNNITSAFHKEAKIVRSLNNVIKHNYGYIRKINEPSGKYLVEECGYPDDFQVCLLESSSSTVSFDMIQEIAQIYIYLLNLLAKVANQPVSPMADISGNMKEIIVKRFIPEHLYLDFKQ</sequence>
<organism evidence="1 2">
    <name type="scientific">Nostoc commune NIES-4072</name>
    <dbReference type="NCBI Taxonomy" id="2005467"/>
    <lineage>
        <taxon>Bacteria</taxon>
        <taxon>Bacillati</taxon>
        <taxon>Cyanobacteriota</taxon>
        <taxon>Cyanophyceae</taxon>
        <taxon>Nostocales</taxon>
        <taxon>Nostocaceae</taxon>
        <taxon>Nostoc</taxon>
    </lineage>
</organism>
<protein>
    <submittedName>
        <fullName evidence="1">Uncharacterized protein</fullName>
    </submittedName>
</protein>